<keyword evidence="1" id="KW-0378">Hydrolase</keyword>
<dbReference type="InterPro" id="IPR036412">
    <property type="entry name" value="HAD-like_sf"/>
</dbReference>
<evidence type="ECO:0008006" key="3">
    <source>
        <dbReference type="Google" id="ProtNLM"/>
    </source>
</evidence>
<comment type="caution">
    <text evidence="2">The sequence shown here is derived from an EMBL/GenBank/DDBJ whole genome shotgun (WGS) entry which is preliminary data.</text>
</comment>
<reference evidence="2" key="1">
    <citation type="journal article" date="2014" name="Front. Microbiol.">
        <title>High frequency of phylogenetically diverse reductive dehalogenase-homologous genes in deep subseafloor sedimentary metagenomes.</title>
        <authorList>
            <person name="Kawai M."/>
            <person name="Futagami T."/>
            <person name="Toyoda A."/>
            <person name="Takaki Y."/>
            <person name="Nishi S."/>
            <person name="Hori S."/>
            <person name="Arai W."/>
            <person name="Tsubouchi T."/>
            <person name="Morono Y."/>
            <person name="Uchiyama I."/>
            <person name="Ito T."/>
            <person name="Fujiyama A."/>
            <person name="Inagaki F."/>
            <person name="Takami H."/>
        </authorList>
    </citation>
    <scope>NUCLEOTIDE SEQUENCE</scope>
    <source>
        <strain evidence="2">Expedition CK06-06</strain>
    </source>
</reference>
<dbReference type="Gene3D" id="3.40.50.1000">
    <property type="entry name" value="HAD superfamily/HAD-like"/>
    <property type="match status" value="1"/>
</dbReference>
<evidence type="ECO:0000256" key="1">
    <source>
        <dbReference type="ARBA" id="ARBA00022801"/>
    </source>
</evidence>
<accession>X1C7G7</accession>
<dbReference type="InterPro" id="IPR051540">
    <property type="entry name" value="S-2-haloacid_dehalogenase"/>
</dbReference>
<dbReference type="InterPro" id="IPR023214">
    <property type="entry name" value="HAD_sf"/>
</dbReference>
<dbReference type="EMBL" id="BART01021707">
    <property type="protein sequence ID" value="GAH03327.1"/>
    <property type="molecule type" value="Genomic_DNA"/>
</dbReference>
<dbReference type="AlphaFoldDB" id="X1C7G7"/>
<dbReference type="PANTHER" id="PTHR43316">
    <property type="entry name" value="HYDROLASE, HALOACID DELAHOGENASE-RELATED"/>
    <property type="match status" value="1"/>
</dbReference>
<proteinExistence type="predicted"/>
<feature type="non-terminal residue" evidence="2">
    <location>
        <position position="1"/>
    </location>
</feature>
<gene>
    <name evidence="2" type="ORF">S01H4_39948</name>
</gene>
<protein>
    <recommendedName>
        <fullName evidence="3">Haloacid dehalogenase, type II</fullName>
    </recommendedName>
</protein>
<dbReference type="SUPFAM" id="SSF56784">
    <property type="entry name" value="HAD-like"/>
    <property type="match status" value="1"/>
</dbReference>
<dbReference type="GO" id="GO:0016787">
    <property type="term" value="F:hydrolase activity"/>
    <property type="evidence" value="ECO:0007669"/>
    <property type="project" value="UniProtKB-KW"/>
</dbReference>
<organism evidence="2">
    <name type="scientific">marine sediment metagenome</name>
    <dbReference type="NCBI Taxonomy" id="412755"/>
    <lineage>
        <taxon>unclassified sequences</taxon>
        <taxon>metagenomes</taxon>
        <taxon>ecological metagenomes</taxon>
    </lineage>
</organism>
<dbReference type="Pfam" id="PF00702">
    <property type="entry name" value="Hydrolase"/>
    <property type="match status" value="1"/>
</dbReference>
<name>X1C7G7_9ZZZZ</name>
<dbReference type="PANTHER" id="PTHR43316:SF3">
    <property type="entry name" value="HALOACID DEHALOGENASE, TYPE II (AFU_ORTHOLOGUE AFUA_2G07750)-RELATED"/>
    <property type="match status" value="1"/>
</dbReference>
<evidence type="ECO:0000313" key="2">
    <source>
        <dbReference type="EMBL" id="GAH03327.1"/>
    </source>
</evidence>
<sequence>RGNNSVPRQLVVLADVQQAALEEVLTEFSDLEVSDQERQGLLSAWHQMKSFEDFPPALERLKEKYKVYVLTVLSFSMVADSSKVSGITWDGIISCEFLSAYKQRPEAYLEGCAVMGLKPEEVAMVAVHPSDLNSASKTGMKMCYAEPQLQEPDVPGLSMPPEYDNYFAWGKGFKELADKLCGINA</sequence>